<dbReference type="GO" id="GO:0003824">
    <property type="term" value="F:catalytic activity"/>
    <property type="evidence" value="ECO:0007669"/>
    <property type="project" value="InterPro"/>
</dbReference>
<reference evidence="2" key="1">
    <citation type="journal article" date="2014" name="Front. Microbiol.">
        <title>High frequency of phylogenetically diverse reductive dehalogenase-homologous genes in deep subseafloor sedimentary metagenomes.</title>
        <authorList>
            <person name="Kawai M."/>
            <person name="Futagami T."/>
            <person name="Toyoda A."/>
            <person name="Takaki Y."/>
            <person name="Nishi S."/>
            <person name="Hori S."/>
            <person name="Arai W."/>
            <person name="Tsubouchi T."/>
            <person name="Morono Y."/>
            <person name="Uchiyama I."/>
            <person name="Ito T."/>
            <person name="Fujiyama A."/>
            <person name="Inagaki F."/>
            <person name="Takami H."/>
        </authorList>
    </citation>
    <scope>NUCLEOTIDE SEQUENCE</scope>
    <source>
        <strain evidence="2">Expedition CK06-06</strain>
    </source>
</reference>
<evidence type="ECO:0000313" key="2">
    <source>
        <dbReference type="EMBL" id="GAH28670.1"/>
    </source>
</evidence>
<feature type="domain" description="Hydantoinase B/oxoprolinase" evidence="1">
    <location>
        <begin position="1"/>
        <end position="45"/>
    </location>
</feature>
<dbReference type="Pfam" id="PF02538">
    <property type="entry name" value="Hydantoinase_B"/>
    <property type="match status" value="1"/>
</dbReference>
<protein>
    <recommendedName>
        <fullName evidence="1">Hydantoinase B/oxoprolinase domain-containing protein</fullName>
    </recommendedName>
</protein>
<dbReference type="EMBL" id="BARU01003901">
    <property type="protein sequence ID" value="GAH28670.1"/>
    <property type="molecule type" value="Genomic_DNA"/>
</dbReference>
<name>X1F7X0_9ZZZZ</name>
<dbReference type="AlphaFoldDB" id="X1F7X0"/>
<sequence length="49" mass="5512">YPWRVERFELHQDSGGPGKFRGGLGVIRDYRIIGHDAGLTVTKTRGTLQ</sequence>
<dbReference type="InterPro" id="IPR003692">
    <property type="entry name" value="Hydantoinase_B"/>
</dbReference>
<feature type="non-terminal residue" evidence="2">
    <location>
        <position position="1"/>
    </location>
</feature>
<evidence type="ECO:0000259" key="1">
    <source>
        <dbReference type="Pfam" id="PF02538"/>
    </source>
</evidence>
<comment type="caution">
    <text evidence="2">The sequence shown here is derived from an EMBL/GenBank/DDBJ whole genome shotgun (WGS) entry which is preliminary data.</text>
</comment>
<proteinExistence type="predicted"/>
<organism evidence="2">
    <name type="scientific">marine sediment metagenome</name>
    <dbReference type="NCBI Taxonomy" id="412755"/>
    <lineage>
        <taxon>unclassified sequences</taxon>
        <taxon>metagenomes</taxon>
        <taxon>ecological metagenomes</taxon>
    </lineage>
</organism>
<gene>
    <name evidence="2" type="ORF">S03H2_08138</name>
</gene>
<accession>X1F7X0</accession>